<sequence>MINTYGHDDAELLVPSVRHVLPAVGALIGRAREEGIDVIYVNDNFGLWRSDRAEVVRTAVDGPYGDLVRPVAPDEDALFVLKTRHSAFFRTPLDYLLDQRGVGHVVLCGQVTEQCVLYSAVDAHVRHLAVTVAEDAVAHIHADLAQAALRMMERNLGARVCPGDRAELV</sequence>
<evidence type="ECO:0000256" key="1">
    <source>
        <dbReference type="ARBA" id="ARBA00022801"/>
    </source>
</evidence>
<proteinExistence type="predicted"/>
<dbReference type="AlphaFoldDB" id="A0AA41Q881"/>
<organism evidence="3 4">
    <name type="scientific">Yinghuangia soli</name>
    <dbReference type="NCBI Taxonomy" id="2908204"/>
    <lineage>
        <taxon>Bacteria</taxon>
        <taxon>Bacillati</taxon>
        <taxon>Actinomycetota</taxon>
        <taxon>Actinomycetes</taxon>
        <taxon>Kitasatosporales</taxon>
        <taxon>Streptomycetaceae</taxon>
        <taxon>Yinghuangia</taxon>
    </lineage>
</organism>
<dbReference type="EMBL" id="JAKFHA010000049">
    <property type="protein sequence ID" value="MCF2533418.1"/>
    <property type="molecule type" value="Genomic_DNA"/>
</dbReference>
<dbReference type="GO" id="GO:0016787">
    <property type="term" value="F:hydrolase activity"/>
    <property type="evidence" value="ECO:0007669"/>
    <property type="project" value="UniProtKB-KW"/>
</dbReference>
<dbReference type="InterPro" id="IPR036380">
    <property type="entry name" value="Isochorismatase-like_sf"/>
</dbReference>
<dbReference type="Proteomes" id="UP001165378">
    <property type="component" value="Unassembled WGS sequence"/>
</dbReference>
<name>A0AA41Q881_9ACTN</name>
<dbReference type="Pfam" id="PF00857">
    <property type="entry name" value="Isochorismatase"/>
    <property type="match status" value="1"/>
</dbReference>
<dbReference type="PANTHER" id="PTHR43540:SF6">
    <property type="entry name" value="ISOCHORISMATASE-LIKE DOMAIN-CONTAINING PROTEIN"/>
    <property type="match status" value="1"/>
</dbReference>
<evidence type="ECO:0000313" key="3">
    <source>
        <dbReference type="EMBL" id="MCF2533418.1"/>
    </source>
</evidence>
<accession>A0AA41Q881</accession>
<evidence type="ECO:0000259" key="2">
    <source>
        <dbReference type="Pfam" id="PF00857"/>
    </source>
</evidence>
<dbReference type="SUPFAM" id="SSF52499">
    <property type="entry name" value="Isochorismatase-like hydrolases"/>
    <property type="match status" value="1"/>
</dbReference>
<keyword evidence="4" id="KW-1185">Reference proteome</keyword>
<gene>
    <name evidence="3" type="ORF">LZ495_40230</name>
</gene>
<dbReference type="CDD" id="cd00431">
    <property type="entry name" value="cysteine_hydrolases"/>
    <property type="match status" value="1"/>
</dbReference>
<protein>
    <submittedName>
        <fullName evidence="3">Cysteine hydrolase</fullName>
    </submittedName>
</protein>
<dbReference type="PANTHER" id="PTHR43540">
    <property type="entry name" value="PEROXYUREIDOACRYLATE/UREIDOACRYLATE AMIDOHYDROLASE-RELATED"/>
    <property type="match status" value="1"/>
</dbReference>
<feature type="domain" description="Isochorismatase-like" evidence="2">
    <location>
        <begin position="11"/>
        <end position="160"/>
    </location>
</feature>
<reference evidence="3" key="1">
    <citation type="submission" date="2022-01" db="EMBL/GenBank/DDBJ databases">
        <title>Genome-Based Taxonomic Classification of the Phylum Actinobacteria.</title>
        <authorList>
            <person name="Gao Y."/>
        </authorList>
    </citation>
    <scope>NUCLEOTIDE SEQUENCE</scope>
    <source>
        <strain evidence="3">KLBMP 8922</strain>
    </source>
</reference>
<evidence type="ECO:0000313" key="4">
    <source>
        <dbReference type="Proteomes" id="UP001165378"/>
    </source>
</evidence>
<dbReference type="Gene3D" id="3.40.50.850">
    <property type="entry name" value="Isochorismatase-like"/>
    <property type="match status" value="1"/>
</dbReference>
<comment type="caution">
    <text evidence="3">The sequence shown here is derived from an EMBL/GenBank/DDBJ whole genome shotgun (WGS) entry which is preliminary data.</text>
</comment>
<keyword evidence="1 3" id="KW-0378">Hydrolase</keyword>
<dbReference type="InterPro" id="IPR050272">
    <property type="entry name" value="Isochorismatase-like_hydrls"/>
</dbReference>
<dbReference type="InterPro" id="IPR000868">
    <property type="entry name" value="Isochorismatase-like_dom"/>
</dbReference>